<dbReference type="SMART" id="SM00360">
    <property type="entry name" value="RRM"/>
    <property type="match status" value="1"/>
</dbReference>
<keyword evidence="1" id="KW-0694">RNA-binding</keyword>
<keyword evidence="5" id="KW-1185">Reference proteome</keyword>
<evidence type="ECO:0000256" key="1">
    <source>
        <dbReference type="PROSITE-ProRule" id="PRU00176"/>
    </source>
</evidence>
<name>A0A5J4ZBD7_PORPP</name>
<evidence type="ECO:0000313" key="4">
    <source>
        <dbReference type="EMBL" id="KAA8500073.1"/>
    </source>
</evidence>
<dbReference type="AlphaFoldDB" id="A0A5J4ZBD7"/>
<dbReference type="InterPro" id="IPR000504">
    <property type="entry name" value="RRM_dom"/>
</dbReference>
<dbReference type="OMA" id="YIRNLPC"/>
<dbReference type="InterPro" id="IPR012677">
    <property type="entry name" value="Nucleotide-bd_a/b_plait_sf"/>
</dbReference>
<feature type="compositionally biased region" description="Basic and acidic residues" evidence="2">
    <location>
        <begin position="1"/>
        <end position="11"/>
    </location>
</feature>
<accession>A0A5J4ZBD7</accession>
<gene>
    <name evidence="4" type="ORF">FVE85_7658</name>
</gene>
<feature type="domain" description="RRM" evidence="3">
    <location>
        <begin position="35"/>
        <end position="114"/>
    </location>
</feature>
<evidence type="ECO:0000259" key="3">
    <source>
        <dbReference type="PROSITE" id="PS50102"/>
    </source>
</evidence>
<dbReference type="PROSITE" id="PS50102">
    <property type="entry name" value="RRM"/>
    <property type="match status" value="1"/>
</dbReference>
<dbReference type="OrthoDB" id="275748at2759"/>
<protein>
    <submittedName>
        <fullName evidence="4">Splicing factor 3B subunit 6-like protein</fullName>
    </submittedName>
</protein>
<dbReference type="Pfam" id="PF00076">
    <property type="entry name" value="RRM_1"/>
    <property type="match status" value="1"/>
</dbReference>
<dbReference type="EMBL" id="VRMN01000001">
    <property type="protein sequence ID" value="KAA8500073.1"/>
    <property type="molecule type" value="Genomic_DNA"/>
</dbReference>
<dbReference type="GO" id="GO:0003723">
    <property type="term" value="F:RNA binding"/>
    <property type="evidence" value="ECO:0007669"/>
    <property type="project" value="UniProtKB-UniRule"/>
</dbReference>
<dbReference type="Proteomes" id="UP000324585">
    <property type="component" value="Unassembled WGS sequence"/>
</dbReference>
<evidence type="ECO:0000256" key="2">
    <source>
        <dbReference type="SAM" id="MobiDB-lite"/>
    </source>
</evidence>
<dbReference type="Gene3D" id="3.30.70.330">
    <property type="match status" value="1"/>
</dbReference>
<feature type="region of interest" description="Disordered" evidence="2">
    <location>
        <begin position="1"/>
        <end position="30"/>
    </location>
</feature>
<comment type="caution">
    <text evidence="4">The sequence shown here is derived from an EMBL/GenBank/DDBJ whole genome shotgun (WGS) entry which is preliminary data.</text>
</comment>
<sequence length="130" mass="14394">MHQEAGRDRPPHPSSRRSGGGAAGGVRKAGKRASRILYVRNLPFDVAEDAQQMYAIFGAHGVVRQIRAGMASVAQTRGTAYVVYESARDARRAVEKLSGFNVADRYLVLSLMNYDDEYAQRRGQPRTQPE</sequence>
<dbReference type="InterPro" id="IPR035979">
    <property type="entry name" value="RBD_domain_sf"/>
</dbReference>
<reference evidence="5" key="1">
    <citation type="journal article" date="2019" name="Nat. Commun.">
        <title>Expansion of phycobilisome linker gene families in mesophilic red algae.</title>
        <authorList>
            <person name="Lee J."/>
            <person name="Kim D."/>
            <person name="Bhattacharya D."/>
            <person name="Yoon H.S."/>
        </authorList>
    </citation>
    <scope>NUCLEOTIDE SEQUENCE [LARGE SCALE GENOMIC DNA]</scope>
    <source>
        <strain evidence="5">CCMP 1328</strain>
    </source>
</reference>
<evidence type="ECO:0000313" key="5">
    <source>
        <dbReference type="Proteomes" id="UP000324585"/>
    </source>
</evidence>
<organism evidence="4 5">
    <name type="scientific">Porphyridium purpureum</name>
    <name type="common">Red alga</name>
    <name type="synonym">Porphyridium cruentum</name>
    <dbReference type="NCBI Taxonomy" id="35688"/>
    <lineage>
        <taxon>Eukaryota</taxon>
        <taxon>Rhodophyta</taxon>
        <taxon>Bangiophyceae</taxon>
        <taxon>Porphyridiales</taxon>
        <taxon>Porphyridiaceae</taxon>
        <taxon>Porphyridium</taxon>
    </lineage>
</organism>
<proteinExistence type="predicted"/>
<dbReference type="SUPFAM" id="SSF54928">
    <property type="entry name" value="RNA-binding domain, RBD"/>
    <property type="match status" value="1"/>
</dbReference>